<dbReference type="NCBIfam" id="TIGR02342">
    <property type="entry name" value="chap_CCT_delta"/>
    <property type="match status" value="1"/>
</dbReference>
<dbReference type="InterPro" id="IPR027413">
    <property type="entry name" value="GROEL-like_equatorial_sf"/>
</dbReference>
<dbReference type="GO" id="GO:0051082">
    <property type="term" value="F:unfolded protein binding"/>
    <property type="evidence" value="ECO:0007669"/>
    <property type="project" value="InterPro"/>
</dbReference>
<dbReference type="InterPro" id="IPR012717">
    <property type="entry name" value="Chap_CCT_delta"/>
</dbReference>
<dbReference type="PANTHER" id="PTHR11353">
    <property type="entry name" value="CHAPERONIN"/>
    <property type="match status" value="1"/>
</dbReference>
<comment type="subunit">
    <text evidence="3">Heterooligomeric complex of about 850 to 900 kDa that forms two stacked rings, 12 to 16 nm in diameter.</text>
</comment>
<dbReference type="InterPro" id="IPR036477">
    <property type="entry name" value="Formyl_transf_N_sf"/>
</dbReference>
<proteinExistence type="inferred from homology"/>
<dbReference type="EMBL" id="SGPL01000454">
    <property type="protein sequence ID" value="THH12516.1"/>
    <property type="molecule type" value="Genomic_DNA"/>
</dbReference>
<organism evidence="12 13">
    <name type="scientific">Bondarzewia mesenterica</name>
    <dbReference type="NCBI Taxonomy" id="1095465"/>
    <lineage>
        <taxon>Eukaryota</taxon>
        <taxon>Fungi</taxon>
        <taxon>Dikarya</taxon>
        <taxon>Basidiomycota</taxon>
        <taxon>Agaricomycotina</taxon>
        <taxon>Agaricomycetes</taxon>
        <taxon>Russulales</taxon>
        <taxon>Bondarzewiaceae</taxon>
        <taxon>Bondarzewia</taxon>
    </lineage>
</organism>
<dbReference type="PRINTS" id="PR00304">
    <property type="entry name" value="TCOMPLEXTCP1"/>
</dbReference>
<keyword evidence="7 9" id="KW-0067">ATP-binding</keyword>
<evidence type="ECO:0000256" key="4">
    <source>
        <dbReference type="ARBA" id="ARBA00016107"/>
    </source>
</evidence>
<keyword evidence="5" id="KW-0963">Cytoplasm</keyword>
<dbReference type="NCBIfam" id="NF041082">
    <property type="entry name" value="thermosome_alpha"/>
    <property type="match status" value="1"/>
</dbReference>
<dbReference type="InterPro" id="IPR054827">
    <property type="entry name" value="thermosome_alpha"/>
</dbReference>
<evidence type="ECO:0000256" key="5">
    <source>
        <dbReference type="ARBA" id="ARBA00022490"/>
    </source>
</evidence>
<comment type="subcellular location">
    <subcellularLocation>
        <location evidence="1">Cytoplasm</location>
    </subcellularLocation>
</comment>
<dbReference type="InterPro" id="IPR027409">
    <property type="entry name" value="GroEL-like_apical_dom_sf"/>
</dbReference>
<dbReference type="InterPro" id="IPR002423">
    <property type="entry name" value="Cpn60/GroEL/TCP-1"/>
</dbReference>
<keyword evidence="13" id="KW-1185">Reference proteome</keyword>
<dbReference type="SUPFAM" id="SSF48592">
    <property type="entry name" value="GroEL equatorial domain-like"/>
    <property type="match status" value="1"/>
</dbReference>
<dbReference type="Proteomes" id="UP000310158">
    <property type="component" value="Unassembled WGS sequence"/>
</dbReference>
<evidence type="ECO:0000256" key="8">
    <source>
        <dbReference type="ARBA" id="ARBA00023186"/>
    </source>
</evidence>
<dbReference type="OrthoDB" id="10248520at2759"/>
<dbReference type="Gene3D" id="3.40.50.170">
    <property type="entry name" value="Formyl transferase, N-terminal domain"/>
    <property type="match status" value="1"/>
</dbReference>
<dbReference type="GO" id="GO:0140662">
    <property type="term" value="F:ATP-dependent protein folding chaperone"/>
    <property type="evidence" value="ECO:0007669"/>
    <property type="project" value="InterPro"/>
</dbReference>
<evidence type="ECO:0000256" key="9">
    <source>
        <dbReference type="RuleBase" id="RU004187"/>
    </source>
</evidence>
<evidence type="ECO:0000313" key="13">
    <source>
        <dbReference type="Proteomes" id="UP000310158"/>
    </source>
</evidence>
<evidence type="ECO:0000256" key="6">
    <source>
        <dbReference type="ARBA" id="ARBA00022741"/>
    </source>
</evidence>
<dbReference type="CDD" id="cd03338">
    <property type="entry name" value="TCP1_delta"/>
    <property type="match status" value="1"/>
</dbReference>
<dbReference type="SUPFAM" id="SSF52029">
    <property type="entry name" value="GroEL apical domain-like"/>
    <property type="match status" value="1"/>
</dbReference>
<dbReference type="GO" id="GO:0016887">
    <property type="term" value="F:ATP hydrolysis activity"/>
    <property type="evidence" value="ECO:0007669"/>
    <property type="project" value="InterPro"/>
</dbReference>
<comment type="similarity">
    <text evidence="2 9">Belongs to the TCP-1 chaperonin family.</text>
</comment>
<dbReference type="SUPFAM" id="SSF53328">
    <property type="entry name" value="Formyltransferase"/>
    <property type="match status" value="1"/>
</dbReference>
<name>A0A4S4LK92_9AGAM</name>
<keyword evidence="6 9" id="KW-0547">Nucleotide-binding</keyword>
<dbReference type="Pfam" id="PF00551">
    <property type="entry name" value="Formyl_trans_N"/>
    <property type="match status" value="1"/>
</dbReference>
<dbReference type="PROSITE" id="PS00995">
    <property type="entry name" value="TCP1_3"/>
    <property type="match status" value="1"/>
</dbReference>
<gene>
    <name evidence="12" type="ORF">EW146_g7625</name>
</gene>
<protein>
    <recommendedName>
        <fullName evidence="4 10">T-complex protein 1 subunit delta</fullName>
    </recommendedName>
</protein>
<dbReference type="InterPro" id="IPR002376">
    <property type="entry name" value="Formyl_transf_N"/>
</dbReference>
<dbReference type="SUPFAM" id="SSF54849">
    <property type="entry name" value="GroEL-intermediate domain like"/>
    <property type="match status" value="1"/>
</dbReference>
<evidence type="ECO:0000259" key="11">
    <source>
        <dbReference type="Pfam" id="PF00551"/>
    </source>
</evidence>
<dbReference type="Gene3D" id="1.10.560.10">
    <property type="entry name" value="GroEL-like equatorial domain"/>
    <property type="match status" value="1"/>
</dbReference>
<dbReference type="InterPro" id="IPR001555">
    <property type="entry name" value="GART_AS"/>
</dbReference>
<sequence>MASKVAAAPIALSGPNKAFNDKVGAAHFFQRWDIDRRSQGKPMEVRLSNMVAAKAISDAVRTSLGPRGMDKMIQTSKGEVIVTNDGATILHSIQALHPASKMLVDLSAAQDVEAGDGTTTVVILAGSFLGAAEKMLEKGMHPTIIAESFLKASAKAVEFLTDISTPIDLNDRAVLLRAASTSLNSKIVSQYSSTLAPIAVSAVTRLATSTSSNVDLRDIRIVKKVGGTIEDTELIDGVVLNQNVVVSAGGPTRIEKAKIGLIQFQLSAPKPDMDNTVVINDYRQMDKVLKENRTYLLNICKKIKKAGCNVLLIQKSILRDAVEDTSLNFLKKLNILVIKDVERDEIDFLTKSLGCKPIADIDAFTEDKLGYADLVEETSQSGTKVVKITGVRNKGRTVSILAMGSNSIVLEECERSLHDALCVVRCLVKKRALIGGGGAPEIHVSRMLSQYAQSLKGMEAYCFQAYADALEVIPTTLAENAGLNPIAIVTELRNRHAMGERNAGINIRKGTISDILQEDVVQPLLVSTSAIELATETVTLLLKIDDYVQARCSLLGAGADRVVIGIGARSLIARPACGGVARVTAGALLRSSLCYKVSDPNDPFAANRTTHSAYKFVEGTNLQALIDAQNTTSLPQTCITLVLSNRKAAFGLTRASAASPPISTAYLALQPYLKAHPNKSRADYDAEVARIVIREKPDLVVLAGWMHVLGESFLDVVSGTRPLEGEEKVEKPIQVINLHPALPGTFDGANAIERAYEAFQNGRIEFSGAMVHRVVKEVDRGQPVVVKKVEIMKGEPLDAFEERLHRVEWEIIVEGTRKVLDELKPL</sequence>
<comment type="caution">
    <text evidence="12">The sequence shown here is derived from an EMBL/GenBank/DDBJ whole genome shotgun (WGS) entry which is preliminary data.</text>
</comment>
<dbReference type="PROSITE" id="PS00750">
    <property type="entry name" value="TCP1_1"/>
    <property type="match status" value="1"/>
</dbReference>
<evidence type="ECO:0000256" key="10">
    <source>
        <dbReference type="RuleBase" id="RU004192"/>
    </source>
</evidence>
<dbReference type="InterPro" id="IPR027410">
    <property type="entry name" value="TCP-1-like_intermed_sf"/>
</dbReference>
<evidence type="ECO:0000256" key="1">
    <source>
        <dbReference type="ARBA" id="ARBA00004496"/>
    </source>
</evidence>
<dbReference type="GO" id="GO:0005524">
    <property type="term" value="F:ATP binding"/>
    <property type="evidence" value="ECO:0007669"/>
    <property type="project" value="UniProtKB-KW"/>
</dbReference>
<evidence type="ECO:0000256" key="3">
    <source>
        <dbReference type="ARBA" id="ARBA00011531"/>
    </source>
</evidence>
<dbReference type="Gene3D" id="3.50.7.10">
    <property type="entry name" value="GroEL"/>
    <property type="match status" value="1"/>
</dbReference>
<dbReference type="GO" id="GO:0005832">
    <property type="term" value="C:chaperonin-containing T-complex"/>
    <property type="evidence" value="ECO:0007669"/>
    <property type="project" value="UniProtKB-ARBA"/>
</dbReference>
<dbReference type="InterPro" id="IPR053374">
    <property type="entry name" value="TCP-1_chaperonin"/>
</dbReference>
<evidence type="ECO:0000313" key="12">
    <source>
        <dbReference type="EMBL" id="THH12516.1"/>
    </source>
</evidence>
<accession>A0A4S4LK92</accession>
<dbReference type="FunFam" id="3.50.7.10:FF:000010">
    <property type="entry name" value="T-complex protein 1 subunit delta"/>
    <property type="match status" value="1"/>
</dbReference>
<dbReference type="NCBIfam" id="NF041083">
    <property type="entry name" value="thermosome_beta"/>
    <property type="match status" value="1"/>
</dbReference>
<feature type="domain" description="Formyl transferase N-terminal" evidence="11">
    <location>
        <begin position="618"/>
        <end position="814"/>
    </location>
</feature>
<dbReference type="Gene3D" id="3.30.260.10">
    <property type="entry name" value="TCP-1-like chaperonin intermediate domain"/>
    <property type="match status" value="1"/>
</dbReference>
<dbReference type="AlphaFoldDB" id="A0A4S4LK92"/>
<dbReference type="InterPro" id="IPR002194">
    <property type="entry name" value="Chaperonin_TCP-1_CS"/>
</dbReference>
<evidence type="ECO:0000256" key="7">
    <source>
        <dbReference type="ARBA" id="ARBA00022840"/>
    </source>
</evidence>
<keyword evidence="8 9" id="KW-0143">Chaperone</keyword>
<evidence type="ECO:0000256" key="2">
    <source>
        <dbReference type="ARBA" id="ARBA00008020"/>
    </source>
</evidence>
<reference evidence="12 13" key="1">
    <citation type="submission" date="2019-02" db="EMBL/GenBank/DDBJ databases">
        <title>Genome sequencing of the rare red list fungi Bondarzewia mesenterica.</title>
        <authorList>
            <person name="Buettner E."/>
            <person name="Kellner H."/>
        </authorList>
    </citation>
    <scope>NUCLEOTIDE SEQUENCE [LARGE SCALE GENOMIC DNA]</scope>
    <source>
        <strain evidence="12 13">DSM 108281</strain>
    </source>
</reference>
<dbReference type="Pfam" id="PF00118">
    <property type="entry name" value="Cpn60_TCP1"/>
    <property type="match status" value="1"/>
</dbReference>
<dbReference type="InterPro" id="IPR017998">
    <property type="entry name" value="Chaperone_TCP-1"/>
</dbReference>
<dbReference type="PROSITE" id="PS00373">
    <property type="entry name" value="GART"/>
    <property type="match status" value="1"/>
</dbReference>